<name>A0AAD5U1E4_9FUNG</name>
<dbReference type="InterPro" id="IPR016181">
    <property type="entry name" value="Acyl_CoA_acyltransferase"/>
</dbReference>
<gene>
    <name evidence="1" type="ORF">HK099_006233</name>
</gene>
<sequence length="298" mass="33600">MHPVYHIREIQESSNGLSGSSVRVLGKINSLYLNESLAIIEFKETEMLMDLCLLGTDVQKLNKTSLYQFLGDLEDFEEDQMLKNSNISIPKHAGSGAVILKARIFRLMDGLDLNLFEKSLTLKRSKMAVVNQSINEITSLGVNSFTHSNGVASFDKITPKDFLASCTIFDLKNNQMKSFRFINNPKENYLKWEQTCTLFEGIPTMSSKSFYDLVQKQHENLPISSLVSITSKNNMEKSEQNWSSFLSENTLFIKISRNVSFDAGFGFKDSICSVLELAEEVIGAENIVICLDKEQSDL</sequence>
<reference evidence="1" key="1">
    <citation type="submission" date="2020-05" db="EMBL/GenBank/DDBJ databases">
        <title>Phylogenomic resolution of chytrid fungi.</title>
        <authorList>
            <person name="Stajich J.E."/>
            <person name="Amses K."/>
            <person name="Simmons R."/>
            <person name="Seto K."/>
            <person name="Myers J."/>
            <person name="Bonds A."/>
            <person name="Quandt C.A."/>
            <person name="Barry K."/>
            <person name="Liu P."/>
            <person name="Grigoriev I."/>
            <person name="Longcore J.E."/>
            <person name="James T.Y."/>
        </authorList>
    </citation>
    <scope>NUCLEOTIDE SEQUENCE</scope>
    <source>
        <strain evidence="1">JEL0476</strain>
    </source>
</reference>
<dbReference type="Gene3D" id="3.40.630.60">
    <property type="match status" value="1"/>
</dbReference>
<dbReference type="Gene3D" id="2.40.50.140">
    <property type="entry name" value="Nucleic acid-binding proteins"/>
    <property type="match status" value="1"/>
</dbReference>
<protein>
    <submittedName>
        <fullName evidence="1">Uncharacterized protein</fullName>
    </submittedName>
</protein>
<dbReference type="InterPro" id="IPR029146">
    <property type="entry name" value="Ten1_animal_plant"/>
</dbReference>
<dbReference type="GO" id="GO:0042162">
    <property type="term" value="F:telomeric DNA binding"/>
    <property type="evidence" value="ECO:0007669"/>
    <property type="project" value="TreeGrafter"/>
</dbReference>
<dbReference type="GO" id="GO:0010521">
    <property type="term" value="F:telomerase inhibitor activity"/>
    <property type="evidence" value="ECO:0007669"/>
    <property type="project" value="TreeGrafter"/>
</dbReference>
<evidence type="ECO:0000313" key="2">
    <source>
        <dbReference type="Proteomes" id="UP001211065"/>
    </source>
</evidence>
<comment type="caution">
    <text evidence="1">The sequence shown here is derived from an EMBL/GenBank/DDBJ whole genome shotgun (WGS) entry which is preliminary data.</text>
</comment>
<dbReference type="GO" id="GO:0032211">
    <property type="term" value="P:negative regulation of telomere maintenance via telomerase"/>
    <property type="evidence" value="ECO:0007669"/>
    <property type="project" value="TreeGrafter"/>
</dbReference>
<organism evidence="1 2">
    <name type="scientific">Clydaea vesicula</name>
    <dbReference type="NCBI Taxonomy" id="447962"/>
    <lineage>
        <taxon>Eukaryota</taxon>
        <taxon>Fungi</taxon>
        <taxon>Fungi incertae sedis</taxon>
        <taxon>Chytridiomycota</taxon>
        <taxon>Chytridiomycota incertae sedis</taxon>
        <taxon>Chytridiomycetes</taxon>
        <taxon>Lobulomycetales</taxon>
        <taxon>Lobulomycetaceae</taxon>
        <taxon>Clydaea</taxon>
    </lineage>
</organism>
<evidence type="ECO:0000313" key="1">
    <source>
        <dbReference type="EMBL" id="KAJ3215715.1"/>
    </source>
</evidence>
<dbReference type="InterPro" id="IPR038581">
    <property type="entry name" value="ODC_AZ_sf"/>
</dbReference>
<accession>A0AAD5U1E4</accession>
<feature type="non-terminal residue" evidence="1">
    <location>
        <position position="1"/>
    </location>
</feature>
<dbReference type="Pfam" id="PF15490">
    <property type="entry name" value="Ten1_2"/>
    <property type="match status" value="1"/>
</dbReference>
<dbReference type="InterPro" id="IPR012340">
    <property type="entry name" value="NA-bd_OB-fold"/>
</dbReference>
<keyword evidence="2" id="KW-1185">Reference proteome</keyword>
<dbReference type="PANTHER" id="PTHR33905">
    <property type="entry name" value="CST COMPLEX SUBUNIT TEN1"/>
    <property type="match status" value="1"/>
</dbReference>
<dbReference type="SUPFAM" id="SSF55729">
    <property type="entry name" value="Acyl-CoA N-acyltransferases (Nat)"/>
    <property type="match status" value="1"/>
</dbReference>
<dbReference type="GO" id="GO:1990879">
    <property type="term" value="C:CST complex"/>
    <property type="evidence" value="ECO:0007669"/>
    <property type="project" value="InterPro"/>
</dbReference>
<dbReference type="AlphaFoldDB" id="A0AAD5U1E4"/>
<dbReference type="EMBL" id="JADGJW010000525">
    <property type="protein sequence ID" value="KAJ3215715.1"/>
    <property type="molecule type" value="Genomic_DNA"/>
</dbReference>
<dbReference type="GO" id="GO:0003697">
    <property type="term" value="F:single-stranded DNA binding"/>
    <property type="evidence" value="ECO:0007669"/>
    <property type="project" value="InterPro"/>
</dbReference>
<dbReference type="PANTHER" id="PTHR33905:SF1">
    <property type="entry name" value="CST COMPLEX SUBUNIT TEN1"/>
    <property type="match status" value="1"/>
</dbReference>
<proteinExistence type="predicted"/>
<dbReference type="Proteomes" id="UP001211065">
    <property type="component" value="Unassembled WGS sequence"/>
</dbReference>